<keyword evidence="15" id="KW-1185">Reference proteome</keyword>
<organism evidence="14 15">
    <name type="scientific">Thelonectria olida</name>
    <dbReference type="NCBI Taxonomy" id="1576542"/>
    <lineage>
        <taxon>Eukaryota</taxon>
        <taxon>Fungi</taxon>
        <taxon>Dikarya</taxon>
        <taxon>Ascomycota</taxon>
        <taxon>Pezizomycotina</taxon>
        <taxon>Sordariomycetes</taxon>
        <taxon>Hypocreomycetidae</taxon>
        <taxon>Hypocreales</taxon>
        <taxon>Nectriaceae</taxon>
        <taxon>Thelonectria</taxon>
    </lineage>
</organism>
<evidence type="ECO:0000256" key="8">
    <source>
        <dbReference type="ARBA" id="ARBA00023288"/>
    </source>
</evidence>
<evidence type="ECO:0000256" key="4">
    <source>
        <dbReference type="ARBA" id="ARBA00022525"/>
    </source>
</evidence>
<feature type="disulfide bond" evidence="9">
    <location>
        <begin position="59"/>
        <end position="92"/>
    </location>
</feature>
<keyword evidence="9" id="KW-0479">Metal-binding</keyword>
<keyword evidence="11" id="KW-1133">Transmembrane helix</keyword>
<feature type="signal peptide" evidence="12">
    <location>
        <begin position="1"/>
        <end position="19"/>
    </location>
</feature>
<comment type="caution">
    <text evidence="9">Lacks conserved residue(s) required for the propagation of feature annotation.</text>
</comment>
<gene>
    <name evidence="14" type="ORF">B0T10DRAFT_553960</name>
</gene>
<dbReference type="GO" id="GO:0046872">
    <property type="term" value="F:metal ion binding"/>
    <property type="evidence" value="ECO:0007669"/>
    <property type="project" value="UniProtKB-UniRule"/>
</dbReference>
<feature type="domain" description="CFEM" evidence="13">
    <location>
        <begin position="1"/>
        <end position="119"/>
    </location>
</feature>
<feature type="disulfide bond" evidence="9">
    <location>
        <begin position="50"/>
        <end position="57"/>
    </location>
</feature>
<reference evidence="14 15" key="1">
    <citation type="journal article" date="2021" name="Nat. Commun.">
        <title>Genetic determinants of endophytism in the Arabidopsis root mycobiome.</title>
        <authorList>
            <person name="Mesny F."/>
            <person name="Miyauchi S."/>
            <person name="Thiergart T."/>
            <person name="Pickel B."/>
            <person name="Atanasova L."/>
            <person name="Karlsson M."/>
            <person name="Huettel B."/>
            <person name="Barry K.W."/>
            <person name="Haridas S."/>
            <person name="Chen C."/>
            <person name="Bauer D."/>
            <person name="Andreopoulos W."/>
            <person name="Pangilinan J."/>
            <person name="LaButti K."/>
            <person name="Riley R."/>
            <person name="Lipzen A."/>
            <person name="Clum A."/>
            <person name="Drula E."/>
            <person name="Henrissat B."/>
            <person name="Kohler A."/>
            <person name="Grigoriev I.V."/>
            <person name="Martin F.M."/>
            <person name="Hacquard S."/>
        </authorList>
    </citation>
    <scope>NUCLEOTIDE SEQUENCE [LARGE SCALE GENOMIC DNA]</scope>
    <source>
        <strain evidence="14 15">MPI-CAGE-CH-0241</strain>
    </source>
</reference>
<keyword evidence="9" id="KW-0408">Iron</keyword>
<comment type="caution">
    <text evidence="14">The sequence shown here is derived from an EMBL/GenBank/DDBJ whole genome shotgun (WGS) entry which is preliminary data.</text>
</comment>
<proteinExistence type="inferred from homology"/>
<evidence type="ECO:0000256" key="5">
    <source>
        <dbReference type="ARBA" id="ARBA00022622"/>
    </source>
</evidence>
<keyword evidence="4" id="KW-0964">Secreted</keyword>
<feature type="non-terminal residue" evidence="14">
    <location>
        <position position="1"/>
    </location>
</feature>
<name>A0A9P8VQY9_9HYPO</name>
<keyword evidence="8" id="KW-0449">Lipoprotein</keyword>
<feature type="compositionally biased region" description="Polar residues" evidence="10">
    <location>
        <begin position="133"/>
        <end position="159"/>
    </location>
</feature>
<dbReference type="PROSITE" id="PS52012">
    <property type="entry name" value="CFEM"/>
    <property type="match status" value="1"/>
</dbReference>
<evidence type="ECO:0000256" key="1">
    <source>
        <dbReference type="ARBA" id="ARBA00004589"/>
    </source>
</evidence>
<evidence type="ECO:0000256" key="7">
    <source>
        <dbReference type="ARBA" id="ARBA00023157"/>
    </source>
</evidence>
<evidence type="ECO:0000256" key="2">
    <source>
        <dbReference type="ARBA" id="ARBA00004613"/>
    </source>
</evidence>
<evidence type="ECO:0000256" key="12">
    <source>
        <dbReference type="SAM" id="SignalP"/>
    </source>
</evidence>
<dbReference type="OrthoDB" id="3065412at2759"/>
<evidence type="ECO:0000256" key="9">
    <source>
        <dbReference type="PROSITE-ProRule" id="PRU01356"/>
    </source>
</evidence>
<dbReference type="GO" id="GO:0098552">
    <property type="term" value="C:side of membrane"/>
    <property type="evidence" value="ECO:0007669"/>
    <property type="project" value="UniProtKB-KW"/>
</dbReference>
<feature type="transmembrane region" description="Helical" evidence="11">
    <location>
        <begin position="194"/>
        <end position="215"/>
    </location>
</feature>
<comment type="subcellular location">
    <subcellularLocation>
        <location evidence="1">Membrane</location>
        <topology evidence="1">Lipid-anchor</topology>
        <topology evidence="1">GPI-anchor</topology>
    </subcellularLocation>
    <subcellularLocation>
        <location evidence="2">Secreted</location>
    </subcellularLocation>
</comment>
<dbReference type="GO" id="GO:0005576">
    <property type="term" value="C:extracellular region"/>
    <property type="evidence" value="ECO:0007669"/>
    <property type="project" value="UniProtKB-SubCell"/>
</dbReference>
<sequence>MKFHARLAVVLTIARFVEPQVVPPCAKTLTISQRSCLSNTDFFTSDSTVCDFTDITCQCTDEEYLSNALCCLYEQCSDSNRKEAEEISRRYCSYAGLSIPSGIVCSTVASTSADIQSTETSEPEQSSVMADESLTTAESTTVDGSSATVGNSGSETAANSAFEPSGLPTSERSGGSTSSPSGTTNHTHALTLKLSLGLGIGLGVPLVGAVIYLALLQRKKLKGQRTLNNQQAQLSSYRAPPPQGYPPPGYPASSYLPQGYPGLSAPPQVQSQQGQLDPHK</sequence>
<evidence type="ECO:0000259" key="13">
    <source>
        <dbReference type="PROSITE" id="PS52012"/>
    </source>
</evidence>
<feature type="compositionally biased region" description="Polar residues" evidence="10">
    <location>
        <begin position="225"/>
        <end position="236"/>
    </location>
</feature>
<feature type="chain" id="PRO_5040223045" description="CFEM domain-containing protein" evidence="12">
    <location>
        <begin position="20"/>
        <end position="280"/>
    </location>
</feature>
<accession>A0A9P8VQY9</accession>
<keyword evidence="9" id="KW-0349">Heme</keyword>
<feature type="binding site" description="axial binding residue" evidence="9">
    <location>
        <position position="54"/>
    </location>
    <ligand>
        <name>heme</name>
        <dbReference type="ChEBI" id="CHEBI:30413"/>
    </ligand>
    <ligandPart>
        <name>Fe</name>
        <dbReference type="ChEBI" id="CHEBI:18248"/>
    </ligandPart>
</feature>
<feature type="compositionally biased region" description="Low complexity" evidence="10">
    <location>
        <begin position="169"/>
        <end position="184"/>
    </location>
</feature>
<evidence type="ECO:0000313" key="15">
    <source>
        <dbReference type="Proteomes" id="UP000777438"/>
    </source>
</evidence>
<feature type="compositionally biased region" description="Polar residues" evidence="10">
    <location>
        <begin position="267"/>
        <end position="280"/>
    </location>
</feature>
<dbReference type="AlphaFoldDB" id="A0A9P8VQY9"/>
<keyword evidence="5" id="KW-0336">GPI-anchor</keyword>
<feature type="region of interest" description="Disordered" evidence="10">
    <location>
        <begin position="115"/>
        <end position="184"/>
    </location>
</feature>
<dbReference type="EMBL" id="JAGPYM010000096">
    <property type="protein sequence ID" value="KAH6867590.1"/>
    <property type="molecule type" value="Genomic_DNA"/>
</dbReference>
<feature type="region of interest" description="Disordered" evidence="10">
    <location>
        <begin position="222"/>
        <end position="280"/>
    </location>
</feature>
<evidence type="ECO:0000256" key="3">
    <source>
        <dbReference type="ARBA" id="ARBA00010031"/>
    </source>
</evidence>
<keyword evidence="5" id="KW-0325">Glycoprotein</keyword>
<dbReference type="Proteomes" id="UP000777438">
    <property type="component" value="Unassembled WGS sequence"/>
</dbReference>
<feature type="compositionally biased region" description="Low complexity" evidence="10">
    <location>
        <begin position="116"/>
        <end position="127"/>
    </location>
</feature>
<evidence type="ECO:0000313" key="14">
    <source>
        <dbReference type="EMBL" id="KAH6867590.1"/>
    </source>
</evidence>
<keyword evidence="7 9" id="KW-1015">Disulfide bond</keyword>
<keyword evidence="11" id="KW-0812">Transmembrane</keyword>
<keyword evidence="11" id="KW-0472">Membrane</keyword>
<dbReference type="InterPro" id="IPR008427">
    <property type="entry name" value="Extracellular_membr_CFEM_dom"/>
</dbReference>
<evidence type="ECO:0000256" key="11">
    <source>
        <dbReference type="SAM" id="Phobius"/>
    </source>
</evidence>
<evidence type="ECO:0000256" key="6">
    <source>
        <dbReference type="ARBA" id="ARBA00022729"/>
    </source>
</evidence>
<keyword evidence="6 12" id="KW-0732">Signal</keyword>
<feature type="compositionally biased region" description="Pro residues" evidence="10">
    <location>
        <begin position="239"/>
        <end position="250"/>
    </location>
</feature>
<comment type="similarity">
    <text evidence="3">Belongs to the RBT5 family.</text>
</comment>
<evidence type="ECO:0000256" key="10">
    <source>
        <dbReference type="SAM" id="MobiDB-lite"/>
    </source>
</evidence>
<protein>
    <recommendedName>
        <fullName evidence="13">CFEM domain-containing protein</fullName>
    </recommendedName>
</protein>